<keyword evidence="1" id="KW-1133">Transmembrane helix</keyword>
<feature type="domain" description="Tip attachment protein J HDII-ins2" evidence="2">
    <location>
        <begin position="251"/>
        <end position="366"/>
    </location>
</feature>
<feature type="transmembrane region" description="Helical" evidence="1">
    <location>
        <begin position="93"/>
        <end position="116"/>
    </location>
</feature>
<protein>
    <submittedName>
        <fullName evidence="3">Phage tail protein</fullName>
    </submittedName>
</protein>
<dbReference type="AlphaFoldDB" id="A0A549T8A0"/>
<evidence type="ECO:0000259" key="2">
    <source>
        <dbReference type="Pfam" id="PF24801"/>
    </source>
</evidence>
<name>A0A549T8A0_9HYPH</name>
<dbReference type="NCBIfam" id="NF040662">
    <property type="entry name" value="attach_TipJ_rel"/>
    <property type="match status" value="1"/>
</dbReference>
<dbReference type="InterPro" id="IPR055385">
    <property type="entry name" value="GpJ_HDII-ins2"/>
</dbReference>
<keyword evidence="4" id="KW-1185">Reference proteome</keyword>
<reference evidence="3 4" key="1">
    <citation type="submission" date="2019-07" db="EMBL/GenBank/DDBJ databases">
        <title>Ln-dependent methylotrophs.</title>
        <authorList>
            <person name="Tani A."/>
        </authorList>
    </citation>
    <scope>NUCLEOTIDE SEQUENCE [LARGE SCALE GENOMIC DNA]</scope>
    <source>
        <strain evidence="3 4">SM12</strain>
    </source>
</reference>
<organism evidence="3 4">
    <name type="scientific">Rhizobium straminoryzae</name>
    <dbReference type="NCBI Taxonomy" id="1387186"/>
    <lineage>
        <taxon>Bacteria</taxon>
        <taxon>Pseudomonadati</taxon>
        <taxon>Pseudomonadota</taxon>
        <taxon>Alphaproteobacteria</taxon>
        <taxon>Hyphomicrobiales</taxon>
        <taxon>Rhizobiaceae</taxon>
        <taxon>Rhizobium/Agrobacterium group</taxon>
        <taxon>Rhizobium</taxon>
    </lineage>
</organism>
<dbReference type="Proteomes" id="UP000316801">
    <property type="component" value="Unassembled WGS sequence"/>
</dbReference>
<keyword evidence="1" id="KW-0812">Transmembrane</keyword>
<proteinExistence type="predicted"/>
<dbReference type="Pfam" id="PF24801">
    <property type="entry name" value="FNIII-A_GpJ"/>
    <property type="match status" value="1"/>
</dbReference>
<sequence>MTIAEIVDQVLPDRAIGREYIRVALVNDRGVQIVPPAIWHRAYPHAGVRVIIRVIPGKNALRSILQIVVSIAAIALGQFWAASLGFVSGTIGFSVVSGLIGIGVSVLGNLLINALIPPEKPQTQERENRYAISGWRNRLDREGAVPVVLGRIRYAPPFGALSHSEIVGNWLYIRSLFNFGYGRVPLSGMQIGETSISEYDEISTEATEGLSSDPPISLFPRQVAEETIGAELTRPYPRDDLGEIISGSAAKETPVTRTTGADASGASIIFGWPAGLYASNDKGGTNATTVSLKIQHRLVTPDDGAAWTDVTTLNVTARSLEAFYRQHSWTFPTRGRWEIRVIMLTPEATDIKVQQRTTWAALQTIRPEYPIAFGKPLALVGLRIKATHQLNGQLDNFSAVASRICLDYDHTTGSWIERATSNPASIYRYVLQSPANPRPASDAGIDLDQLADWHDFCRVKGLKFDAVIDDPSLSIGDVLRQVAAAGRATKRHDGMRWGVVIDRPQTLVVDHINPRNAYNMRATRTYIRPPHGFRVKFLDATNDYKPAERLVPWPGHSGPITLTEALDLPGKTDPAEIWREARRRMYEALYRPDIYEASQDSPVRVATRGDLVMLSMDILDRTQATARVRSVEGRLIELSDAVTMDAGVTYAVRFRVFGDAEDTIGTSVVRTVTTSPGETRLLLLNEGGDMPDVGDIVHFGRSTSESFPVVILDAEAGENMSVHYRMVDAAPIIDELTDEEVPPAWNGRVGSEIDLGSAVPPTPRITSIATGFSGTGQVGAITLLITPGTGSVITASYRLQHRLSGASTWTPIDIPASNGGATITGYATGNVVQLRAAAIAQDGTVGAYTAVVSVTVGDGDAAAPGALDAGMISIGPLLGGAVVQWSTSDDTATTQVQIYRSTSAILNRATDAVGSPIQVVPSRSYSQPIGDATRENLLTNGSMDNSGTWTLAAGWTIADGKASHTPGTADAISQPLAAVSGKYYRISALLADITAGTVTPRLTGVSTRAGTSQSSNGIFADRIQATAGNDTLSFLASSTFDGSIDNVVAYLETATCLAQGSHHIWLEPQNSDGLPGPLSGPFTVNIR</sequence>
<feature type="transmembrane region" description="Helical" evidence="1">
    <location>
        <begin position="63"/>
        <end position="81"/>
    </location>
</feature>
<gene>
    <name evidence="3" type="ORF">FNA46_13615</name>
</gene>
<evidence type="ECO:0000313" key="3">
    <source>
        <dbReference type="EMBL" id="TRL38104.1"/>
    </source>
</evidence>
<comment type="caution">
    <text evidence="3">The sequence shown here is derived from an EMBL/GenBank/DDBJ whole genome shotgun (WGS) entry which is preliminary data.</text>
</comment>
<evidence type="ECO:0000256" key="1">
    <source>
        <dbReference type="SAM" id="Phobius"/>
    </source>
</evidence>
<dbReference type="EMBL" id="VJMG01000036">
    <property type="protein sequence ID" value="TRL38104.1"/>
    <property type="molecule type" value="Genomic_DNA"/>
</dbReference>
<keyword evidence="1" id="KW-0472">Membrane</keyword>
<accession>A0A549T8A0</accession>
<evidence type="ECO:0000313" key="4">
    <source>
        <dbReference type="Proteomes" id="UP000316801"/>
    </source>
</evidence>